<evidence type="ECO:0000313" key="2">
    <source>
        <dbReference type="Proteomes" id="UP000245768"/>
    </source>
</evidence>
<evidence type="ECO:0000313" key="1">
    <source>
        <dbReference type="EMBL" id="PWN88097.1"/>
    </source>
</evidence>
<dbReference type="EMBL" id="KZ819638">
    <property type="protein sequence ID" value="PWN88097.1"/>
    <property type="molecule type" value="Genomic_DNA"/>
</dbReference>
<sequence length="230" mass="24711">MLREKEARRAAYIEGSDLEEVEDEAYTPSRRKTENIERLSATTSALIRASSTFPSFSLIVAEVVRNALDAHNVKSVSAELTFAPEWQVRCEDDGEGFEEKAWPGMTWDKVLEVSTSATPPFIVGSSSARRSRQSLSQLAHLGTLDILTAVQGSQAKSRLLAQDDNIIFCGPHAAAASGSHRGSTVVVRNLFAKVGEEKKIAHDCSRSSDCLLSLAPCTPSGPGVSLCGSS</sequence>
<gene>
    <name evidence="1" type="ORF">FA10DRAFT_154342</name>
</gene>
<accession>A0A316YFB1</accession>
<dbReference type="RefSeq" id="XP_025375295.1">
    <property type="nucleotide sequence ID" value="XM_025518120.1"/>
</dbReference>
<dbReference type="GeneID" id="37040036"/>
<keyword evidence="2" id="KW-1185">Reference proteome</keyword>
<dbReference type="Gene3D" id="3.30.565.10">
    <property type="entry name" value="Histidine kinase-like ATPase, C-terminal domain"/>
    <property type="match status" value="1"/>
</dbReference>
<dbReference type="STRING" id="215250.A0A316YFB1"/>
<organism evidence="1 2">
    <name type="scientific">Acaromyces ingoldii</name>
    <dbReference type="NCBI Taxonomy" id="215250"/>
    <lineage>
        <taxon>Eukaryota</taxon>
        <taxon>Fungi</taxon>
        <taxon>Dikarya</taxon>
        <taxon>Basidiomycota</taxon>
        <taxon>Ustilaginomycotina</taxon>
        <taxon>Exobasidiomycetes</taxon>
        <taxon>Exobasidiales</taxon>
        <taxon>Cryptobasidiaceae</taxon>
        <taxon>Acaromyces</taxon>
    </lineage>
</organism>
<proteinExistence type="predicted"/>
<name>A0A316YFB1_9BASI</name>
<dbReference type="SUPFAM" id="SSF55874">
    <property type="entry name" value="ATPase domain of HSP90 chaperone/DNA topoisomerase II/histidine kinase"/>
    <property type="match status" value="1"/>
</dbReference>
<dbReference type="InParanoid" id="A0A316YFB1"/>
<protein>
    <recommendedName>
        <fullName evidence="3">Histidine kinase/HSP90-like ATPase domain-containing protein</fullName>
    </recommendedName>
</protein>
<dbReference type="InterPro" id="IPR036890">
    <property type="entry name" value="HATPase_C_sf"/>
</dbReference>
<dbReference type="Proteomes" id="UP000245768">
    <property type="component" value="Unassembled WGS sequence"/>
</dbReference>
<dbReference type="AlphaFoldDB" id="A0A316YFB1"/>
<evidence type="ECO:0008006" key="3">
    <source>
        <dbReference type="Google" id="ProtNLM"/>
    </source>
</evidence>
<reference evidence="1 2" key="1">
    <citation type="journal article" date="2018" name="Mol. Biol. Evol.">
        <title>Broad Genomic Sampling Reveals a Smut Pathogenic Ancestry of the Fungal Clade Ustilaginomycotina.</title>
        <authorList>
            <person name="Kijpornyongpan T."/>
            <person name="Mondo S.J."/>
            <person name="Barry K."/>
            <person name="Sandor L."/>
            <person name="Lee J."/>
            <person name="Lipzen A."/>
            <person name="Pangilinan J."/>
            <person name="LaButti K."/>
            <person name="Hainaut M."/>
            <person name="Henrissat B."/>
            <person name="Grigoriev I.V."/>
            <person name="Spatafora J.W."/>
            <person name="Aime M.C."/>
        </authorList>
    </citation>
    <scope>NUCLEOTIDE SEQUENCE [LARGE SCALE GENOMIC DNA]</scope>
    <source>
        <strain evidence="1 2">MCA 4198</strain>
    </source>
</reference>